<gene>
    <name evidence="1" type="ORF">JG687_00013084</name>
</gene>
<name>A0A8T1U2E6_9STRA</name>
<dbReference type="EMBL" id="JAENGZ010000930">
    <property type="protein sequence ID" value="KAG6952309.1"/>
    <property type="molecule type" value="Genomic_DNA"/>
</dbReference>
<proteinExistence type="predicted"/>
<dbReference type="AlphaFoldDB" id="A0A8T1U2E6"/>
<dbReference type="Proteomes" id="UP000688947">
    <property type="component" value="Unassembled WGS sequence"/>
</dbReference>
<reference evidence="1" key="1">
    <citation type="submission" date="2021-01" db="EMBL/GenBank/DDBJ databases">
        <title>Phytophthora aleatoria, a newly-described species from Pinus radiata is distinct from Phytophthora cactorum isolates based on comparative genomics.</title>
        <authorList>
            <person name="Mcdougal R."/>
            <person name="Panda P."/>
            <person name="Williams N."/>
            <person name="Studholme D.J."/>
        </authorList>
    </citation>
    <scope>NUCLEOTIDE SEQUENCE</scope>
    <source>
        <strain evidence="1">NZFS 3830</strain>
    </source>
</reference>
<evidence type="ECO:0000313" key="1">
    <source>
        <dbReference type="EMBL" id="KAG6952309.1"/>
    </source>
</evidence>
<evidence type="ECO:0000313" key="2">
    <source>
        <dbReference type="Proteomes" id="UP000688947"/>
    </source>
</evidence>
<comment type="caution">
    <text evidence="1">The sequence shown here is derived from an EMBL/GenBank/DDBJ whole genome shotgun (WGS) entry which is preliminary data.</text>
</comment>
<sequence>MALRNQCCGYAHLDDLIRIASEGVHVKLNTPLPKQARFLCNHPSAANRINVLRTNISKEQDLRRCLVVDASSSELFLSPFVRTLPPPPPPPPIFFYCTYSCVLLPLHTTPGISAQTRSRLASL</sequence>
<dbReference type="OrthoDB" id="126027at2759"/>
<protein>
    <submittedName>
        <fullName evidence="1">Uncharacterized protein</fullName>
    </submittedName>
</protein>
<accession>A0A8T1U2E6</accession>
<organism evidence="1 2">
    <name type="scientific">Phytophthora cactorum</name>
    <dbReference type="NCBI Taxonomy" id="29920"/>
    <lineage>
        <taxon>Eukaryota</taxon>
        <taxon>Sar</taxon>
        <taxon>Stramenopiles</taxon>
        <taxon>Oomycota</taxon>
        <taxon>Peronosporomycetes</taxon>
        <taxon>Peronosporales</taxon>
        <taxon>Peronosporaceae</taxon>
        <taxon>Phytophthora</taxon>
    </lineage>
</organism>